<keyword evidence="4" id="KW-0934">Plastid</keyword>
<comment type="similarity">
    <text evidence="2">Belongs to the polyprenol kinase family.</text>
</comment>
<dbReference type="InterPro" id="IPR039606">
    <property type="entry name" value="Phytol/farnesol_kinase"/>
</dbReference>
<organism evidence="20 21">
    <name type="scientific">Edaphochlamys debaryana</name>
    <dbReference type="NCBI Taxonomy" id="47281"/>
    <lineage>
        <taxon>Eukaryota</taxon>
        <taxon>Viridiplantae</taxon>
        <taxon>Chlorophyta</taxon>
        <taxon>core chlorophytes</taxon>
        <taxon>Chlorophyceae</taxon>
        <taxon>CS clade</taxon>
        <taxon>Chlamydomonadales</taxon>
        <taxon>Chlamydomonadales incertae sedis</taxon>
        <taxon>Edaphochlamys</taxon>
    </lineage>
</organism>
<keyword evidence="7" id="KW-0479">Metal-binding</keyword>
<keyword evidence="3" id="KW-0150">Chloroplast</keyword>
<evidence type="ECO:0000256" key="3">
    <source>
        <dbReference type="ARBA" id="ARBA00022528"/>
    </source>
</evidence>
<keyword evidence="12" id="KW-1133">Transmembrane helix</keyword>
<evidence type="ECO:0000256" key="18">
    <source>
        <dbReference type="SAM" id="MobiDB-lite"/>
    </source>
</evidence>
<evidence type="ECO:0000256" key="16">
    <source>
        <dbReference type="ARBA" id="ARBA00048889"/>
    </source>
</evidence>
<comment type="caution">
    <text evidence="20">The sequence shown here is derived from an EMBL/GenBank/DDBJ whole genome shotgun (WGS) entry which is preliminary data.</text>
</comment>
<dbReference type="OrthoDB" id="432970at2759"/>
<dbReference type="GO" id="GO:0009507">
    <property type="term" value="C:chloroplast"/>
    <property type="evidence" value="ECO:0007669"/>
    <property type="project" value="UniProtKB-SubCell"/>
</dbReference>
<evidence type="ECO:0000259" key="19">
    <source>
        <dbReference type="PROSITE" id="PS50865"/>
    </source>
</evidence>
<dbReference type="EC" id="2.7.1.182" evidence="15"/>
<evidence type="ECO:0000256" key="10">
    <source>
        <dbReference type="ARBA" id="ARBA00022833"/>
    </source>
</evidence>
<keyword evidence="11" id="KW-0809">Transit peptide</keyword>
<keyword evidence="6" id="KW-0812">Transmembrane</keyword>
<evidence type="ECO:0000256" key="14">
    <source>
        <dbReference type="ARBA" id="ARBA00024015"/>
    </source>
</evidence>
<evidence type="ECO:0000256" key="11">
    <source>
        <dbReference type="ARBA" id="ARBA00022946"/>
    </source>
</evidence>
<accession>A0A836BU78</accession>
<feature type="domain" description="MYND-type" evidence="19">
    <location>
        <begin position="864"/>
        <end position="910"/>
    </location>
</feature>
<evidence type="ECO:0000256" key="9">
    <source>
        <dbReference type="ARBA" id="ARBA00022777"/>
    </source>
</evidence>
<comment type="pathway">
    <text evidence="14">Cofactor biosynthesis; tocopherol biosynthesis.</text>
</comment>
<name>A0A836BU78_9CHLO</name>
<keyword evidence="13" id="KW-0472">Membrane</keyword>
<dbReference type="PANTHER" id="PTHR32523">
    <property type="entry name" value="PHYTOL KINASE 1, CHLOROPLASTIC"/>
    <property type="match status" value="1"/>
</dbReference>
<comment type="subcellular location">
    <subcellularLocation>
        <location evidence="1">Plastid</location>
        <location evidence="1">Chloroplast membrane</location>
        <topology evidence="1">Multi-pass membrane protein</topology>
    </subcellularLocation>
</comment>
<sequence>MLESRPEARAIGEALAVRPAFQHSLIRTIAVASRWELRGNSPRSVELLTACLLLVKLLLSLGAGAPPAGRPPAVVLDFGCRLLRAETLQALALRMAEVRQALEGGGNAQPQTQAQPRDQEDGMGFSVYVQLTQATAMPLGACVELARTPASEPKQEPRERFRGVAHGLLRQLMAQARYSTDLTAALQSSELHRGARGGDGAGAGSLYALLRLVVDPPARSLTSPSPDQQPRPRPLWTLGRAAALGPCASYFTLAYGMSVLSYVDGAGTRGLPEDVAAALGEAIRLEARARLHDLQGRGLGAGRGTEEQGASRQPLDSVVVAPLGWQTALGLAMRAARTGLRAAAAAAGRTPEQEAADLVAALEGRGAFLALVSEASGATVAVEALAKAAQLQDLRVRCRGGEDDGGGPSSSAGPCGSGGTGQGAEWWRLLAAVAPHISLARDKMRVHLPMVPLGRWCGTTALCRTTRVMYGALGPRGAPLPPATPPAVASALAGGVLPCLERLIRGAAAPAAAAVGPAEAAKGTPPLLALRSLVAPCQDGAGTMGWYWGWFAPLMAYGNPHEARALIATIGKALVPGGDGRIQNRALNDLLGEMCDSLLLLGRAWLDCTAARLLERGGAPLTPPERQLAGLLGAAAAAWLPHVMRALRATSLNGEMAPGHVFVALRWLPLLSCHGLQPKAHAAAPAAARGPAAPAAEAEASSRSGVCWAGFGEALFQPTEVLVIAFSAWANPAVNKDSRRVMAPWLAEAACAFAALRPQGAAAGVGNELRADQLRALAAELGTAGGHAEVADAAEALAAQLVWWERGSGARGSGGRGSKRAGASAPPKSLAVRYGACIPRLQSAAALLPASPAAARKLLGGCSNPACANLEGDSDAALPLRACAGCGGAATYCSRECQTAHWRSGHREACRSSAALGAAGEAEAVLAAALGPKVGATAGQVD</sequence>
<evidence type="ECO:0000256" key="1">
    <source>
        <dbReference type="ARBA" id="ARBA00004508"/>
    </source>
</evidence>
<evidence type="ECO:0000256" key="6">
    <source>
        <dbReference type="ARBA" id="ARBA00022692"/>
    </source>
</evidence>
<dbReference type="SUPFAM" id="SSF144232">
    <property type="entry name" value="HIT/MYND zinc finger-like"/>
    <property type="match status" value="1"/>
</dbReference>
<comment type="catalytic activity">
    <reaction evidence="16">
        <text>phytol + CTP = phytyl phosphate + CDP + H(+)</text>
        <dbReference type="Rhea" id="RHEA:38055"/>
        <dbReference type="ChEBI" id="CHEBI:15378"/>
        <dbReference type="ChEBI" id="CHEBI:17327"/>
        <dbReference type="ChEBI" id="CHEBI:37563"/>
        <dbReference type="ChEBI" id="CHEBI:58069"/>
        <dbReference type="ChEBI" id="CHEBI:75483"/>
        <dbReference type="EC" id="2.7.1.182"/>
    </reaction>
</comment>
<keyword evidence="10" id="KW-0862">Zinc</keyword>
<dbReference type="GO" id="GO:0010276">
    <property type="term" value="F:phytol kinase activity"/>
    <property type="evidence" value="ECO:0007669"/>
    <property type="project" value="UniProtKB-EC"/>
</dbReference>
<keyword evidence="9" id="KW-0418">Kinase</keyword>
<gene>
    <name evidence="20" type="ORF">HYH03_013768</name>
</gene>
<dbReference type="GO" id="GO:0016020">
    <property type="term" value="C:membrane"/>
    <property type="evidence" value="ECO:0007669"/>
    <property type="project" value="UniProtKB-SubCell"/>
</dbReference>
<dbReference type="AlphaFoldDB" id="A0A836BU78"/>
<evidence type="ECO:0000256" key="13">
    <source>
        <dbReference type="ARBA" id="ARBA00023136"/>
    </source>
</evidence>
<evidence type="ECO:0000256" key="17">
    <source>
        <dbReference type="PROSITE-ProRule" id="PRU00134"/>
    </source>
</evidence>
<evidence type="ECO:0000313" key="21">
    <source>
        <dbReference type="Proteomes" id="UP000612055"/>
    </source>
</evidence>
<proteinExistence type="inferred from homology"/>
<dbReference type="GO" id="GO:0008270">
    <property type="term" value="F:zinc ion binding"/>
    <property type="evidence" value="ECO:0007669"/>
    <property type="project" value="UniProtKB-KW"/>
</dbReference>
<evidence type="ECO:0000256" key="7">
    <source>
        <dbReference type="ARBA" id="ARBA00022723"/>
    </source>
</evidence>
<dbReference type="Gene3D" id="6.10.140.2220">
    <property type="match status" value="1"/>
</dbReference>
<evidence type="ECO:0000256" key="12">
    <source>
        <dbReference type="ARBA" id="ARBA00022989"/>
    </source>
</evidence>
<dbReference type="Pfam" id="PF01753">
    <property type="entry name" value="zf-MYND"/>
    <property type="match status" value="1"/>
</dbReference>
<keyword evidence="5" id="KW-0808">Transferase</keyword>
<evidence type="ECO:0000256" key="8">
    <source>
        <dbReference type="ARBA" id="ARBA00022771"/>
    </source>
</evidence>
<feature type="region of interest" description="Disordered" evidence="18">
    <location>
        <begin position="399"/>
        <end position="419"/>
    </location>
</feature>
<dbReference type="PROSITE" id="PS50865">
    <property type="entry name" value="ZF_MYND_2"/>
    <property type="match status" value="1"/>
</dbReference>
<dbReference type="Proteomes" id="UP000612055">
    <property type="component" value="Unassembled WGS sequence"/>
</dbReference>
<evidence type="ECO:0000256" key="4">
    <source>
        <dbReference type="ARBA" id="ARBA00022640"/>
    </source>
</evidence>
<protein>
    <recommendedName>
        <fullName evidence="15">phytol kinase</fullName>
        <ecNumber evidence="15">2.7.1.182</ecNumber>
    </recommendedName>
</protein>
<keyword evidence="8 17" id="KW-0863">Zinc-finger</keyword>
<dbReference type="EMBL" id="JAEHOE010000094">
    <property type="protein sequence ID" value="KAG2487629.1"/>
    <property type="molecule type" value="Genomic_DNA"/>
</dbReference>
<evidence type="ECO:0000256" key="15">
    <source>
        <dbReference type="ARBA" id="ARBA00039024"/>
    </source>
</evidence>
<keyword evidence="21" id="KW-1185">Reference proteome</keyword>
<evidence type="ECO:0000256" key="2">
    <source>
        <dbReference type="ARBA" id="ARBA00010794"/>
    </source>
</evidence>
<evidence type="ECO:0000313" key="20">
    <source>
        <dbReference type="EMBL" id="KAG2487629.1"/>
    </source>
</evidence>
<dbReference type="PANTHER" id="PTHR32523:SF8">
    <property type="entry name" value="DOLICHOL KINASE"/>
    <property type="match status" value="1"/>
</dbReference>
<dbReference type="InterPro" id="IPR002893">
    <property type="entry name" value="Znf_MYND"/>
</dbReference>
<reference evidence="20" key="1">
    <citation type="journal article" date="2020" name="bioRxiv">
        <title>Comparative genomics of Chlamydomonas.</title>
        <authorList>
            <person name="Craig R.J."/>
            <person name="Hasan A.R."/>
            <person name="Ness R.W."/>
            <person name="Keightley P.D."/>
        </authorList>
    </citation>
    <scope>NUCLEOTIDE SEQUENCE</scope>
    <source>
        <strain evidence="20">CCAP 11/70</strain>
    </source>
</reference>
<evidence type="ECO:0000256" key="5">
    <source>
        <dbReference type="ARBA" id="ARBA00022679"/>
    </source>
</evidence>